<comment type="caution">
    <text evidence="3">The sequence shown here is derived from an EMBL/GenBank/DDBJ whole genome shotgun (WGS) entry which is preliminary data.</text>
</comment>
<gene>
    <name evidence="3" type="ORF">ABZ071_19120</name>
</gene>
<feature type="region of interest" description="Disordered" evidence="1">
    <location>
        <begin position="200"/>
        <end position="230"/>
    </location>
</feature>
<dbReference type="Gene3D" id="3.40.50.10420">
    <property type="entry name" value="NagB/RpiA/CoA transferase-like"/>
    <property type="match status" value="1"/>
</dbReference>
<evidence type="ECO:0000256" key="1">
    <source>
        <dbReference type="SAM" id="MobiDB-lite"/>
    </source>
</evidence>
<dbReference type="SUPFAM" id="SSF100950">
    <property type="entry name" value="NagB/RpiA/CoA transferase-like"/>
    <property type="match status" value="1"/>
</dbReference>
<dbReference type="InterPro" id="IPR037171">
    <property type="entry name" value="NagB/RpiA_transferase-like"/>
</dbReference>
<dbReference type="RefSeq" id="WP_355665746.1">
    <property type="nucleotide sequence ID" value="NZ_JBEXRX010000056.1"/>
</dbReference>
<evidence type="ECO:0000313" key="4">
    <source>
        <dbReference type="Proteomes" id="UP001550348"/>
    </source>
</evidence>
<evidence type="ECO:0000313" key="3">
    <source>
        <dbReference type="EMBL" id="MEU0154004.1"/>
    </source>
</evidence>
<dbReference type="Pfam" id="PF02589">
    <property type="entry name" value="LUD_dom"/>
    <property type="match status" value="1"/>
</dbReference>
<evidence type="ECO:0000259" key="2">
    <source>
        <dbReference type="Pfam" id="PF02589"/>
    </source>
</evidence>
<dbReference type="Proteomes" id="UP001550348">
    <property type="component" value="Unassembled WGS sequence"/>
</dbReference>
<accession>A0ABV2VNM8</accession>
<dbReference type="InterPro" id="IPR003741">
    <property type="entry name" value="LUD_dom"/>
</dbReference>
<dbReference type="EMBL" id="JBEXRX010000056">
    <property type="protein sequence ID" value="MEU0154004.1"/>
    <property type="molecule type" value="Genomic_DNA"/>
</dbReference>
<dbReference type="InterPro" id="IPR024185">
    <property type="entry name" value="FTHF_cligase-like_sf"/>
</dbReference>
<dbReference type="PANTHER" id="PTHR43682">
    <property type="entry name" value="LACTATE UTILIZATION PROTEIN C"/>
    <property type="match status" value="1"/>
</dbReference>
<dbReference type="PANTHER" id="PTHR43682:SF1">
    <property type="entry name" value="LACTATE UTILIZATION PROTEIN C"/>
    <property type="match status" value="1"/>
</dbReference>
<proteinExistence type="predicted"/>
<name>A0ABV2VNM8_9ACTN</name>
<organism evidence="3 4">
    <name type="scientific">Micromonospora fulviviridis</name>
    <dbReference type="NCBI Taxonomy" id="47860"/>
    <lineage>
        <taxon>Bacteria</taxon>
        <taxon>Bacillati</taxon>
        <taxon>Actinomycetota</taxon>
        <taxon>Actinomycetes</taxon>
        <taxon>Micromonosporales</taxon>
        <taxon>Micromonosporaceae</taxon>
        <taxon>Micromonospora</taxon>
    </lineage>
</organism>
<feature type="domain" description="LUD" evidence="2">
    <location>
        <begin position="97"/>
        <end position="198"/>
    </location>
</feature>
<protein>
    <submittedName>
        <fullName evidence="3">LUD domain-containing protein</fullName>
    </submittedName>
</protein>
<keyword evidence="4" id="KW-1185">Reference proteome</keyword>
<reference evidence="3 4" key="1">
    <citation type="submission" date="2024-06" db="EMBL/GenBank/DDBJ databases">
        <title>The Natural Products Discovery Center: Release of the First 8490 Sequenced Strains for Exploring Actinobacteria Biosynthetic Diversity.</title>
        <authorList>
            <person name="Kalkreuter E."/>
            <person name="Kautsar S.A."/>
            <person name="Yang D."/>
            <person name="Bader C.D."/>
            <person name="Teijaro C.N."/>
            <person name="Fluegel L."/>
            <person name="Davis C.M."/>
            <person name="Simpson J.R."/>
            <person name="Lauterbach L."/>
            <person name="Steele A.D."/>
            <person name="Gui C."/>
            <person name="Meng S."/>
            <person name="Li G."/>
            <person name="Viehrig K."/>
            <person name="Ye F."/>
            <person name="Su P."/>
            <person name="Kiefer A.F."/>
            <person name="Nichols A."/>
            <person name="Cepeda A.J."/>
            <person name="Yan W."/>
            <person name="Fan B."/>
            <person name="Jiang Y."/>
            <person name="Adhikari A."/>
            <person name="Zheng C.-J."/>
            <person name="Schuster L."/>
            <person name="Cowan T.M."/>
            <person name="Smanski M.J."/>
            <person name="Chevrette M.G."/>
            <person name="De Carvalho L.P.S."/>
            <person name="Shen B."/>
        </authorList>
    </citation>
    <scope>NUCLEOTIDE SEQUENCE [LARGE SCALE GENOMIC DNA]</scope>
    <source>
        <strain evidence="3 4">NPDC006286</strain>
    </source>
</reference>
<sequence>MNARELILNRIRAALGDTPATPADVPREYRPAGSVPADLDLLAHRLTDYRATVHRCADDEVAQVVDGILGGGRVVIPPGLPRHWLPDTVAAVVDENLTTEQIAAVDGVVTAAAVAVAETGTIVLDAHPDQGRRIITLLPDVHICVLRTDQVVADVPSALGRLAPHRPLTWISGPSATSDIELNRVEGVHGPRNLHVVITTSAEKRERGPGVSGRADPSGEGDNAAEEHQD</sequence>